<dbReference type="InterPro" id="IPR043128">
    <property type="entry name" value="Rev_trsase/Diguanyl_cyclase"/>
</dbReference>
<feature type="domain" description="GGDEF" evidence="4">
    <location>
        <begin position="549"/>
        <end position="681"/>
    </location>
</feature>
<dbReference type="InterPro" id="IPR011622">
    <property type="entry name" value="7TMR_DISM_rcpt_extracell_dom2"/>
</dbReference>
<feature type="chain" id="PRO_5041661403" evidence="2">
    <location>
        <begin position="20"/>
        <end position="947"/>
    </location>
</feature>
<dbReference type="InterPro" id="IPR000160">
    <property type="entry name" value="GGDEF_dom"/>
</dbReference>
<dbReference type="AlphaFoldDB" id="A0AA94EE99"/>
<dbReference type="NCBIfam" id="TIGR00254">
    <property type="entry name" value="GGDEF"/>
    <property type="match status" value="1"/>
</dbReference>
<name>A0AA94EE99_9GAMM</name>
<protein>
    <submittedName>
        <fullName evidence="5">Signaling protein</fullName>
    </submittedName>
</protein>
<dbReference type="RefSeq" id="WP_126820422.1">
    <property type="nucleotide sequence ID" value="NZ_PIPS01000004.1"/>
</dbReference>
<dbReference type="SUPFAM" id="SSF55785">
    <property type="entry name" value="PYP-like sensor domain (PAS domain)"/>
    <property type="match status" value="1"/>
</dbReference>
<feature type="transmembrane region" description="Helical" evidence="1">
    <location>
        <begin position="362"/>
        <end position="387"/>
    </location>
</feature>
<dbReference type="Pfam" id="PF00990">
    <property type="entry name" value="GGDEF"/>
    <property type="match status" value="1"/>
</dbReference>
<dbReference type="CDD" id="cd01948">
    <property type="entry name" value="EAL"/>
    <property type="match status" value="1"/>
</dbReference>
<dbReference type="InterPro" id="IPR035965">
    <property type="entry name" value="PAS-like_dom_sf"/>
</dbReference>
<keyword evidence="6" id="KW-1185">Reference proteome</keyword>
<feature type="transmembrane region" description="Helical" evidence="1">
    <location>
        <begin position="307"/>
        <end position="329"/>
    </location>
</feature>
<evidence type="ECO:0000259" key="3">
    <source>
        <dbReference type="PROSITE" id="PS50883"/>
    </source>
</evidence>
<dbReference type="Pfam" id="PF00563">
    <property type="entry name" value="EAL"/>
    <property type="match status" value="1"/>
</dbReference>
<evidence type="ECO:0000313" key="5">
    <source>
        <dbReference type="EMBL" id="RUO40404.1"/>
    </source>
</evidence>
<keyword evidence="1" id="KW-0472">Membrane</keyword>
<feature type="transmembrane region" description="Helical" evidence="1">
    <location>
        <begin position="336"/>
        <end position="356"/>
    </location>
</feature>
<dbReference type="InterPro" id="IPR029787">
    <property type="entry name" value="Nucleotide_cyclase"/>
</dbReference>
<feature type="transmembrane region" description="Helical" evidence="1">
    <location>
        <begin position="188"/>
        <end position="207"/>
    </location>
</feature>
<keyword evidence="1" id="KW-1133">Transmembrane helix</keyword>
<evidence type="ECO:0000256" key="2">
    <source>
        <dbReference type="SAM" id="SignalP"/>
    </source>
</evidence>
<dbReference type="Pfam" id="PF07696">
    <property type="entry name" value="7TMR-DISMED2"/>
    <property type="match status" value="1"/>
</dbReference>
<feature type="domain" description="EAL" evidence="3">
    <location>
        <begin position="692"/>
        <end position="947"/>
    </location>
</feature>
<dbReference type="InterPro" id="IPR035919">
    <property type="entry name" value="EAL_sf"/>
</dbReference>
<dbReference type="GO" id="GO:0071111">
    <property type="term" value="F:cyclic-guanylate-specific phosphodiesterase activity"/>
    <property type="evidence" value="ECO:0007669"/>
    <property type="project" value="InterPro"/>
</dbReference>
<dbReference type="Proteomes" id="UP000286680">
    <property type="component" value="Unassembled WGS sequence"/>
</dbReference>
<dbReference type="Gene3D" id="3.30.450.20">
    <property type="entry name" value="PAS domain"/>
    <property type="match status" value="1"/>
</dbReference>
<sequence>MLFRLLALLVLLVSVESVATETRQVLTVSAQTERVKLNQQLAFRVTHDNFSLSRIGLDSPERWESFEQLRSHQIGSDKPLIWAAVKVFNRSRSSQRYIIDFGDSYIDEASVYLLNAEFQVLDSERVEFDDPLVNRPHISQQIMLPVDVPANQTMWLVMSMKQWPKQINTLSLWAPQPLQLHLQQKQTALGVNAGVLLLLAVAAFSLARGTQRKLQISTGLVATAFILVMLLHSGIWITYFSPFSPAIAGVLLPYSKQWLLLALTWVLRECVRSWLKSVNWNRFFNGLMVLELLVSIAQPWWPELQSSTWLSLQISILVAITALVGWRVVNSDHDRIVKWFVLLLLPLSVIAWLLILPRVNTLWQGLSGIVLYSLLTANMLALILAQLDKALVRLDRRIGSLRRMKDYYRDAYWRFINRSNEGWFELDADHHWRRVSKRFLAILGLNNADFLRRHWPTAGALFNSQCTTWNEPQRRESWQHLQSVERIDGKTIWLQIEIFADGRGRILEVTEQVEAEMHLNFLAKHDPLTGLLNQREFHRVLQRQVDQQKDCVVILLHINGLQVIHDQTEPAVRDQALLQMVLNLREKLPQRARIARVAEQRLGIMISDTEQAGFALAYQLIQVCREFRFSTQDRVFQFTAHAGIACATAATLNGVSLLRRAEGALKLAQQLGDFKVHSATADDQQRLLRREEQNWEQRLRDALVNEDWVLYQQVMVSADQNRDKHCYEILLRLPESGQTDPDEALAPQQFLSAALNAGIMGKADRWLVRHVLDYFNDNPFIATRTWRCHINLSIQSLEDSELIHFLEQKIEQSNMRPEQLAFELAEPVVAENFERAYELFKQLQQLGCVTVIDQFGTGFNSFRLLRQMPLTQIKINRFWVQNMLLDAVEAELVLSCIRLAKAAGVEVSAVGVENEETRTALIDAEVDYLQGYVCGRPTQWQPAENTP</sequence>
<dbReference type="EMBL" id="PIPS01000004">
    <property type="protein sequence ID" value="RUO40404.1"/>
    <property type="molecule type" value="Genomic_DNA"/>
</dbReference>
<evidence type="ECO:0000256" key="1">
    <source>
        <dbReference type="SAM" id="Phobius"/>
    </source>
</evidence>
<evidence type="ECO:0000313" key="6">
    <source>
        <dbReference type="Proteomes" id="UP000286680"/>
    </source>
</evidence>
<dbReference type="SMART" id="SM00052">
    <property type="entry name" value="EAL"/>
    <property type="match status" value="1"/>
</dbReference>
<dbReference type="SUPFAM" id="SSF141868">
    <property type="entry name" value="EAL domain-like"/>
    <property type="match status" value="1"/>
</dbReference>
<feature type="signal peptide" evidence="2">
    <location>
        <begin position="1"/>
        <end position="19"/>
    </location>
</feature>
<dbReference type="InterPro" id="IPR050706">
    <property type="entry name" value="Cyclic-di-GMP_PDE-like"/>
</dbReference>
<keyword evidence="2" id="KW-0732">Signal</keyword>
<dbReference type="SMART" id="SM00267">
    <property type="entry name" value="GGDEF"/>
    <property type="match status" value="1"/>
</dbReference>
<organism evidence="5 6">
    <name type="scientific">Idiomarina aquatica</name>
    <dbReference type="NCBI Taxonomy" id="1327752"/>
    <lineage>
        <taxon>Bacteria</taxon>
        <taxon>Pseudomonadati</taxon>
        <taxon>Pseudomonadota</taxon>
        <taxon>Gammaproteobacteria</taxon>
        <taxon>Alteromonadales</taxon>
        <taxon>Idiomarinaceae</taxon>
        <taxon>Idiomarina</taxon>
    </lineage>
</organism>
<dbReference type="Gene3D" id="3.30.70.270">
    <property type="match status" value="1"/>
</dbReference>
<dbReference type="InterPro" id="IPR001633">
    <property type="entry name" value="EAL_dom"/>
</dbReference>
<feature type="transmembrane region" description="Helical" evidence="1">
    <location>
        <begin position="219"/>
        <end position="240"/>
    </location>
</feature>
<evidence type="ECO:0000259" key="4">
    <source>
        <dbReference type="PROSITE" id="PS50887"/>
    </source>
</evidence>
<dbReference type="PROSITE" id="PS50883">
    <property type="entry name" value="EAL"/>
    <property type="match status" value="1"/>
</dbReference>
<accession>A0AA94EE99</accession>
<comment type="caution">
    <text evidence="5">The sequence shown here is derived from an EMBL/GenBank/DDBJ whole genome shotgun (WGS) entry which is preliminary data.</text>
</comment>
<reference evidence="6" key="1">
    <citation type="journal article" date="2018" name="Front. Microbiol.">
        <title>Genome-Based Analysis Reveals the Taxonomy and Diversity of the Family Idiomarinaceae.</title>
        <authorList>
            <person name="Liu Y."/>
            <person name="Lai Q."/>
            <person name="Shao Z."/>
        </authorList>
    </citation>
    <scope>NUCLEOTIDE SEQUENCE [LARGE SCALE GENOMIC DNA]</scope>
    <source>
        <strain evidence="6">SN-14</strain>
    </source>
</reference>
<dbReference type="PROSITE" id="PS50887">
    <property type="entry name" value="GGDEF"/>
    <property type="match status" value="1"/>
</dbReference>
<keyword evidence="1" id="KW-0812">Transmembrane</keyword>
<dbReference type="SUPFAM" id="SSF55073">
    <property type="entry name" value="Nucleotide cyclase"/>
    <property type="match status" value="1"/>
</dbReference>
<feature type="transmembrane region" description="Helical" evidence="1">
    <location>
        <begin position="246"/>
        <end position="267"/>
    </location>
</feature>
<dbReference type="Gene3D" id="3.20.20.450">
    <property type="entry name" value="EAL domain"/>
    <property type="match status" value="1"/>
</dbReference>
<feature type="transmembrane region" description="Helical" evidence="1">
    <location>
        <begin position="279"/>
        <end position="301"/>
    </location>
</feature>
<dbReference type="PANTHER" id="PTHR33121:SF23">
    <property type="entry name" value="CYCLIC DI-GMP PHOSPHODIESTERASE PDEB"/>
    <property type="match status" value="1"/>
</dbReference>
<proteinExistence type="predicted"/>
<gene>
    <name evidence="5" type="ORF">CWE23_12445</name>
</gene>
<dbReference type="PANTHER" id="PTHR33121">
    <property type="entry name" value="CYCLIC DI-GMP PHOSPHODIESTERASE PDEF"/>
    <property type="match status" value="1"/>
</dbReference>